<evidence type="ECO:0000256" key="5">
    <source>
        <dbReference type="ARBA" id="ARBA00022970"/>
    </source>
</evidence>
<dbReference type="Gene3D" id="1.20.1280.290">
    <property type="match status" value="2"/>
</dbReference>
<evidence type="ECO:0000256" key="8">
    <source>
        <dbReference type="ARBA" id="ARBA00023180"/>
    </source>
</evidence>
<feature type="transmembrane region" description="Helical" evidence="16">
    <location>
        <begin position="371"/>
        <end position="391"/>
    </location>
</feature>
<reference evidence="18" key="3">
    <citation type="submission" date="2022-01" db="EMBL/GenBank/DDBJ databases">
        <authorList>
            <person name="Rubenstein D.R."/>
        </authorList>
    </citation>
    <scope>NUCLEOTIDE SEQUENCE</scope>
    <source>
        <strain evidence="18">SS15</strain>
        <tissue evidence="18">Liver</tissue>
    </source>
</reference>
<keyword evidence="9" id="KW-0458">Lysosome</keyword>
<evidence type="ECO:0000256" key="13">
    <source>
        <dbReference type="ARBA" id="ARBA00079342"/>
    </source>
</evidence>
<evidence type="ECO:0000256" key="1">
    <source>
        <dbReference type="ARBA" id="ARBA00004155"/>
    </source>
</evidence>
<feature type="region of interest" description="Disordered" evidence="15">
    <location>
        <begin position="125"/>
        <end position="144"/>
    </location>
</feature>
<evidence type="ECO:0000313" key="18">
    <source>
        <dbReference type="EMBL" id="KAI1231386.1"/>
    </source>
</evidence>
<evidence type="ECO:0000256" key="11">
    <source>
        <dbReference type="ARBA" id="ARBA00056009"/>
    </source>
</evidence>
<keyword evidence="19" id="KW-1185">Reference proteome</keyword>
<evidence type="ECO:0000256" key="6">
    <source>
        <dbReference type="ARBA" id="ARBA00022989"/>
    </source>
</evidence>
<dbReference type="AlphaFoldDB" id="A0A835TWL2"/>
<feature type="compositionally biased region" description="Basic and acidic residues" evidence="15">
    <location>
        <begin position="72"/>
        <end position="82"/>
    </location>
</feature>
<evidence type="ECO:0000256" key="7">
    <source>
        <dbReference type="ARBA" id="ARBA00023136"/>
    </source>
</evidence>
<keyword evidence="5" id="KW-0029">Amino-acid transport</keyword>
<keyword evidence="6 16" id="KW-1133">Transmembrane helix</keyword>
<reference evidence="18 19" key="2">
    <citation type="journal article" date="2021" name="J. Hered.">
        <title>Feather Gene Expression Elucidates the Developmental Basis of Plumage Iridescence in African Starlings.</title>
        <authorList>
            <person name="Rubenstein D.R."/>
            <person name="Corvelo A."/>
            <person name="MacManes M.D."/>
            <person name="Maia R."/>
            <person name="Narzisi G."/>
            <person name="Rousaki A."/>
            <person name="Vandenabeele P."/>
            <person name="Shawkey M.D."/>
            <person name="Solomon J."/>
        </authorList>
    </citation>
    <scope>NUCLEOTIDE SEQUENCE [LARGE SCALE GENOMIC DNA]</scope>
    <source>
        <strain evidence="18">SS15</strain>
    </source>
</reference>
<dbReference type="FunFam" id="1.20.1280.290:FF:000017">
    <property type="entry name" value="lysosomal amino acid transporter 1 homolog"/>
    <property type="match status" value="1"/>
</dbReference>
<feature type="transmembrane region" description="Helical" evidence="16">
    <location>
        <begin position="183"/>
        <end position="204"/>
    </location>
</feature>
<dbReference type="PANTHER" id="PTHR16201">
    <property type="entry name" value="SEVEN TRANSMEMBRANE PROTEIN 1-RELATED"/>
    <property type="match status" value="1"/>
</dbReference>
<dbReference type="SMART" id="SM00679">
    <property type="entry name" value="CTNS"/>
    <property type="match status" value="2"/>
</dbReference>
<feature type="transmembrane region" description="Helical" evidence="16">
    <location>
        <begin position="403"/>
        <end position="422"/>
    </location>
</feature>
<feature type="transmembrane region" description="Helical" evidence="16">
    <location>
        <begin position="259"/>
        <end position="278"/>
    </location>
</feature>
<feature type="transmembrane region" description="Helical" evidence="16">
    <location>
        <begin position="442"/>
        <end position="463"/>
    </location>
</feature>
<feature type="transmembrane region" description="Helical" evidence="16">
    <location>
        <begin position="318"/>
        <end position="338"/>
    </location>
</feature>
<evidence type="ECO:0000256" key="12">
    <source>
        <dbReference type="ARBA" id="ARBA00068323"/>
    </source>
</evidence>
<comment type="similarity">
    <text evidence="10">Belongs to the laat-1 family.</text>
</comment>
<evidence type="ECO:0000256" key="2">
    <source>
        <dbReference type="ARBA" id="ARBA00022448"/>
    </source>
</evidence>
<dbReference type="OrthoDB" id="8048523at2759"/>
<feature type="non-terminal residue" evidence="17">
    <location>
        <position position="487"/>
    </location>
</feature>
<evidence type="ECO:0000256" key="3">
    <source>
        <dbReference type="ARBA" id="ARBA00022692"/>
    </source>
</evidence>
<keyword evidence="8" id="KW-0325">Glycoprotein</keyword>
<evidence type="ECO:0000256" key="14">
    <source>
        <dbReference type="ARBA" id="ARBA00081269"/>
    </source>
</evidence>
<accession>A0A835TWL2</accession>
<dbReference type="InterPro" id="IPR006603">
    <property type="entry name" value="PQ-loop_rpt"/>
</dbReference>
<protein>
    <recommendedName>
        <fullName evidence="12">Lysosomal amino acid transporter 1 homolog</fullName>
    </recommendedName>
    <alternativeName>
        <fullName evidence="13">PQ-loop repeat-containing protein 2</fullName>
    </alternativeName>
    <alternativeName>
        <fullName evidence="14">Solute carrier family 66 member 1</fullName>
    </alternativeName>
</protein>
<dbReference type="Pfam" id="PF04193">
    <property type="entry name" value="PQ-loop"/>
    <property type="match status" value="1"/>
</dbReference>
<dbReference type="InterPro" id="IPR051415">
    <property type="entry name" value="LAAT-1"/>
</dbReference>
<reference evidence="17" key="1">
    <citation type="submission" date="2020-10" db="EMBL/GenBank/DDBJ databases">
        <title>Feather gene expression reveals the developmental basis of iridescence in African starlings.</title>
        <authorList>
            <person name="Rubenstein D.R."/>
        </authorList>
    </citation>
    <scope>NUCLEOTIDE SEQUENCE</scope>
    <source>
        <strain evidence="17">SS15</strain>
        <tissue evidence="17">Liver</tissue>
    </source>
</reference>
<comment type="function">
    <text evidence="11">Amino acid transporter that specifically mediates the pH-dependent export of the cationic amino acids arginine, histidine and lysine from lysosomes.</text>
</comment>
<evidence type="ECO:0000313" key="17">
    <source>
        <dbReference type="EMBL" id="KAG0119029.1"/>
    </source>
</evidence>
<name>A0A835TWL2_9PASS</name>
<evidence type="ECO:0000313" key="19">
    <source>
        <dbReference type="Proteomes" id="UP000618051"/>
    </source>
</evidence>
<keyword evidence="2" id="KW-0813">Transport</keyword>
<evidence type="ECO:0000256" key="15">
    <source>
        <dbReference type="SAM" id="MobiDB-lite"/>
    </source>
</evidence>
<comment type="subcellular location">
    <subcellularLocation>
        <location evidence="1">Lysosome membrane</location>
        <topology evidence="1">Multi-pass membrane protein</topology>
    </subcellularLocation>
</comment>
<comment type="caution">
    <text evidence="17">The sequence shown here is derived from an EMBL/GenBank/DDBJ whole genome shotgun (WGS) entry which is preliminary data.</text>
</comment>
<sequence length="487" mass="52243">PGPPLTARPRPSRPLTRPGRAGPSTPSRGEPATLGKAVPGTAGSAWKNSDFVKKISRCESVKNCRFPATSEKAAEERRDWDSGKGNPGGFARTAKETGQDLGLRRRKPGECLRSCGSAKKNRASFKNSDFSRKNKVPNRRYPSGSMAARRWRGLPFGNLSDCPNGSLWIMDVFNECAQDSRDVASIVLGLGSIGCFIAAAFPALGEHRWGSGVPPGAGAACGLAYPPRTALGSTGILGMASRQFYQACRTGIMDQALSIYFLLGWLGGDLLNLIGSFLADQLPLQVYTAIYYVLADLGMLSLYCYYRVKNGGRAFPAPINAAFVFLSVGSLSSLPLLGSASTEDPVTFRGRSLLSAPGDELGSKPFSRTEIIGFTIGSISSVLYLCSRVPQICTNYKRKSTSGVSYSLFALVMLGNSLYGISVLLKNPEPGQGQGDYILHHLPWLVGSLGVLALDISFQFLAYRKGWPGALEERDALLGEQDESLES</sequence>
<feature type="region of interest" description="Disordered" evidence="15">
    <location>
        <begin position="66"/>
        <end position="103"/>
    </location>
</feature>
<feature type="region of interest" description="Disordered" evidence="15">
    <location>
        <begin position="1"/>
        <end position="45"/>
    </location>
</feature>
<proteinExistence type="inferred from homology"/>
<dbReference type="GO" id="GO:0005765">
    <property type="term" value="C:lysosomal membrane"/>
    <property type="evidence" value="ECO:0007669"/>
    <property type="project" value="UniProtKB-SubCell"/>
</dbReference>
<evidence type="ECO:0000256" key="4">
    <source>
        <dbReference type="ARBA" id="ARBA00022737"/>
    </source>
</evidence>
<organism evidence="17">
    <name type="scientific">Lamprotornis superbus</name>
    <dbReference type="NCBI Taxonomy" id="245042"/>
    <lineage>
        <taxon>Eukaryota</taxon>
        <taxon>Metazoa</taxon>
        <taxon>Chordata</taxon>
        <taxon>Craniata</taxon>
        <taxon>Vertebrata</taxon>
        <taxon>Euteleostomi</taxon>
        <taxon>Archelosauria</taxon>
        <taxon>Archosauria</taxon>
        <taxon>Dinosauria</taxon>
        <taxon>Saurischia</taxon>
        <taxon>Theropoda</taxon>
        <taxon>Coelurosauria</taxon>
        <taxon>Aves</taxon>
        <taxon>Neognathae</taxon>
        <taxon>Neoaves</taxon>
        <taxon>Telluraves</taxon>
        <taxon>Australaves</taxon>
        <taxon>Passeriformes</taxon>
        <taxon>Sturnidae</taxon>
        <taxon>Lamprotornis</taxon>
    </lineage>
</organism>
<gene>
    <name evidence="18" type="ORF">IHE44_0007832</name>
    <name evidence="17" type="ORF">IHE44_014967</name>
</gene>
<evidence type="ECO:0000256" key="10">
    <source>
        <dbReference type="ARBA" id="ARBA00038039"/>
    </source>
</evidence>
<evidence type="ECO:0000256" key="16">
    <source>
        <dbReference type="SAM" id="Phobius"/>
    </source>
</evidence>
<dbReference type="EMBL" id="JADDUC020000026">
    <property type="protein sequence ID" value="KAI1231386.1"/>
    <property type="molecule type" value="Genomic_DNA"/>
</dbReference>
<keyword evidence="3 16" id="KW-0812">Transmembrane</keyword>
<dbReference type="EMBL" id="JADDUC010000095">
    <property type="protein sequence ID" value="KAG0119029.1"/>
    <property type="molecule type" value="Genomic_DNA"/>
</dbReference>
<feature type="transmembrane region" description="Helical" evidence="16">
    <location>
        <begin position="284"/>
        <end position="306"/>
    </location>
</feature>
<evidence type="ECO:0000256" key="9">
    <source>
        <dbReference type="ARBA" id="ARBA00023228"/>
    </source>
</evidence>
<keyword evidence="4" id="KW-0677">Repeat</keyword>
<dbReference type="Proteomes" id="UP000618051">
    <property type="component" value="Unassembled WGS sequence"/>
</dbReference>
<dbReference type="PANTHER" id="PTHR16201:SF36">
    <property type="entry name" value="LYSOSOMAL AMINO ACID TRANSPORTER 1 HOMOLOG"/>
    <property type="match status" value="1"/>
</dbReference>
<dbReference type="GO" id="GO:0015189">
    <property type="term" value="F:L-lysine transmembrane transporter activity"/>
    <property type="evidence" value="ECO:0007669"/>
    <property type="project" value="TreeGrafter"/>
</dbReference>
<keyword evidence="7 16" id="KW-0472">Membrane</keyword>